<reference evidence="8 9" key="1">
    <citation type="journal article" date="2010" name="BMC Genomics">
        <title>Unprecedented loss of ammonia assimilation capability in a urease-encoding bacterial mutualist.</title>
        <authorList>
            <person name="Williams L.E."/>
            <person name="Wernegreen J.J."/>
        </authorList>
    </citation>
    <scope>NUCLEOTIDE SEQUENCE [LARGE SCALE GENOMIC DNA]</scope>
    <source>
        <strain evidence="8 9">BVAF</strain>
    </source>
</reference>
<dbReference type="InterPro" id="IPR050280">
    <property type="entry name" value="OMP_Chaperone_SurA"/>
</dbReference>
<dbReference type="SUPFAM" id="SSF54534">
    <property type="entry name" value="FKBP-like"/>
    <property type="match status" value="2"/>
</dbReference>
<dbReference type="Pfam" id="PF09312">
    <property type="entry name" value="SurA_N"/>
    <property type="match status" value="1"/>
</dbReference>
<evidence type="ECO:0000256" key="6">
    <source>
        <dbReference type="PROSITE-ProRule" id="PRU00278"/>
    </source>
</evidence>
<dbReference type="KEGG" id="bva:BVAF_129"/>
<protein>
    <submittedName>
        <fullName evidence="8">Chaperone surA</fullName>
    </submittedName>
</protein>
<keyword evidence="9" id="KW-1185">Reference proteome</keyword>
<evidence type="ECO:0000259" key="7">
    <source>
        <dbReference type="PROSITE" id="PS50198"/>
    </source>
</evidence>
<proteinExistence type="predicted"/>
<dbReference type="InterPro" id="IPR015391">
    <property type="entry name" value="SurA_N"/>
</dbReference>
<dbReference type="Pfam" id="PF00639">
    <property type="entry name" value="Rotamase"/>
    <property type="match status" value="1"/>
</dbReference>
<dbReference type="InterPro" id="IPR027304">
    <property type="entry name" value="Trigger_fact/SurA_dom_sf"/>
</dbReference>
<dbReference type="Proteomes" id="UP000007464">
    <property type="component" value="Chromosome"/>
</dbReference>
<dbReference type="Gene3D" id="3.10.50.40">
    <property type="match status" value="2"/>
</dbReference>
<keyword evidence="5 6" id="KW-0413">Isomerase</keyword>
<dbReference type="EMBL" id="CP002189">
    <property type="protein sequence ID" value="ADV33536.1"/>
    <property type="molecule type" value="Genomic_DNA"/>
</dbReference>
<keyword evidence="2" id="KW-0574">Periplasm</keyword>
<dbReference type="PANTHER" id="PTHR47637:SF1">
    <property type="entry name" value="CHAPERONE SURA"/>
    <property type="match status" value="1"/>
</dbReference>
<sequence>MKYFKFLFLVLLFLKINTTYSILQTTDKTVALVNNAIILHSDLLNKINIIKLNPFNSPDHLTKDKYLYKIALEQLITDHLITQVANKKNININYNQIDHIIDHITQSRNMTHTQFLSHLNKYGLNYTQYSSEIYQEILNKVICNHAICQHINISSYEINDIIQQSNFVDFKKKFKLMHIIIELPIYPSSQQINSYNNLSRLLIKKIESKTNAQDLIYTYYSNNIFPRITVKKTSWISWQNIPMIFDQSLQSAKPGDVIGPIHSYDGIHILAIQDILDKQHTFPIIRVKINSILFKHVSNEQYIKKQLLQLKTELENHRTTFDIVLKEKSKNFYSENYDHLEQWIDLDHFDLSVQKSLLALKKNQISDPIYIFNKWGIIKLIDIKKVNYSEIIRERAYLFLLSQKYNETLNNWIQKLKSESYIKILNKHDSIQR</sequence>
<keyword evidence="4" id="KW-0143">Chaperone</keyword>
<dbReference type="GO" id="GO:0003755">
    <property type="term" value="F:peptidyl-prolyl cis-trans isomerase activity"/>
    <property type="evidence" value="ECO:0007669"/>
    <property type="project" value="UniProtKB-KW"/>
</dbReference>
<evidence type="ECO:0000313" key="8">
    <source>
        <dbReference type="EMBL" id="ADV33536.1"/>
    </source>
</evidence>
<evidence type="ECO:0000256" key="3">
    <source>
        <dbReference type="ARBA" id="ARBA00023110"/>
    </source>
</evidence>
<dbReference type="SUPFAM" id="SSF109998">
    <property type="entry name" value="Triger factor/SurA peptide-binding domain-like"/>
    <property type="match status" value="1"/>
</dbReference>
<evidence type="ECO:0000256" key="5">
    <source>
        <dbReference type="ARBA" id="ARBA00023235"/>
    </source>
</evidence>
<keyword evidence="1" id="KW-0732">Signal</keyword>
<dbReference type="PROSITE" id="PS50198">
    <property type="entry name" value="PPIC_PPIASE_2"/>
    <property type="match status" value="2"/>
</dbReference>
<feature type="domain" description="PpiC" evidence="7">
    <location>
        <begin position="171"/>
        <end position="274"/>
    </location>
</feature>
<dbReference type="Gene3D" id="1.10.4030.10">
    <property type="entry name" value="Porin chaperone SurA, peptide-binding domain"/>
    <property type="match status" value="1"/>
</dbReference>
<evidence type="ECO:0000313" key="9">
    <source>
        <dbReference type="Proteomes" id="UP000007464"/>
    </source>
</evidence>
<feature type="domain" description="PpiC" evidence="7">
    <location>
        <begin position="284"/>
        <end position="382"/>
    </location>
</feature>
<evidence type="ECO:0000256" key="1">
    <source>
        <dbReference type="ARBA" id="ARBA00022729"/>
    </source>
</evidence>
<evidence type="ECO:0000256" key="4">
    <source>
        <dbReference type="ARBA" id="ARBA00023186"/>
    </source>
</evidence>
<dbReference type="HOGENOM" id="CLU_034646_11_0_6"/>
<evidence type="ECO:0000256" key="2">
    <source>
        <dbReference type="ARBA" id="ARBA00022764"/>
    </source>
</evidence>
<organism evidence="8 9">
    <name type="scientific">Blochmanniella vafra (strain BVAF)</name>
    <dbReference type="NCBI Taxonomy" id="859654"/>
    <lineage>
        <taxon>Bacteria</taxon>
        <taxon>Pseudomonadati</taxon>
        <taxon>Pseudomonadota</taxon>
        <taxon>Gammaproteobacteria</taxon>
        <taxon>Enterobacterales</taxon>
        <taxon>Enterobacteriaceae</taxon>
        <taxon>ant endosymbionts</taxon>
        <taxon>Candidatus Blochmanniella</taxon>
    </lineage>
</organism>
<accession>E8Q5N9</accession>
<keyword evidence="3 6" id="KW-0697">Rotamase</keyword>
<dbReference type="STRING" id="859654.BVAF_129"/>
<dbReference type="OrthoDB" id="14196at2"/>
<dbReference type="PANTHER" id="PTHR47637">
    <property type="entry name" value="CHAPERONE SURA"/>
    <property type="match status" value="1"/>
</dbReference>
<name>E8Q5N9_BLOVB</name>
<dbReference type="InterPro" id="IPR000297">
    <property type="entry name" value="PPIase_PpiC"/>
</dbReference>
<dbReference type="RefSeq" id="WP_013516461.1">
    <property type="nucleotide sequence ID" value="NC_014909.2"/>
</dbReference>
<dbReference type="InterPro" id="IPR046357">
    <property type="entry name" value="PPIase_dom_sf"/>
</dbReference>
<dbReference type="AlphaFoldDB" id="E8Q5N9"/>
<gene>
    <name evidence="8" type="primary">surA</name>
    <name evidence="8" type="ordered locus">BVAF_129</name>
</gene>